<dbReference type="Proteomes" id="UP001255416">
    <property type="component" value="Unassembled WGS sequence"/>
</dbReference>
<keyword evidence="1" id="KW-1133">Transmembrane helix</keyword>
<keyword evidence="3" id="KW-1185">Reference proteome</keyword>
<keyword evidence="1" id="KW-0812">Transmembrane</keyword>
<name>A0ABU3VDR1_9RHOB</name>
<evidence type="ECO:0000313" key="2">
    <source>
        <dbReference type="EMBL" id="MDU9004320.1"/>
    </source>
</evidence>
<organism evidence="2 3">
    <name type="scientific">Sedimentitalea todarodis</name>
    <dbReference type="NCBI Taxonomy" id="1631240"/>
    <lineage>
        <taxon>Bacteria</taxon>
        <taxon>Pseudomonadati</taxon>
        <taxon>Pseudomonadota</taxon>
        <taxon>Alphaproteobacteria</taxon>
        <taxon>Rhodobacterales</taxon>
        <taxon>Paracoccaceae</taxon>
        <taxon>Sedimentitalea</taxon>
    </lineage>
</organism>
<dbReference type="RefSeq" id="WP_316775942.1">
    <property type="nucleotide sequence ID" value="NZ_JASMWN010000007.1"/>
</dbReference>
<feature type="transmembrane region" description="Helical" evidence="1">
    <location>
        <begin position="185"/>
        <end position="202"/>
    </location>
</feature>
<comment type="caution">
    <text evidence="2">The sequence shown here is derived from an EMBL/GenBank/DDBJ whole genome shotgun (WGS) entry which is preliminary data.</text>
</comment>
<protein>
    <recommendedName>
        <fullName evidence="4">Glycosyltransferase RgtA/B/C/D-like domain-containing protein</fullName>
    </recommendedName>
</protein>
<feature type="transmembrane region" description="Helical" evidence="1">
    <location>
        <begin position="325"/>
        <end position="341"/>
    </location>
</feature>
<gene>
    <name evidence="2" type="ORF">QO231_10695</name>
</gene>
<feature type="transmembrane region" description="Helical" evidence="1">
    <location>
        <begin position="209"/>
        <end position="228"/>
    </location>
</feature>
<dbReference type="PROSITE" id="PS51257">
    <property type="entry name" value="PROKAR_LIPOPROTEIN"/>
    <property type="match status" value="1"/>
</dbReference>
<feature type="transmembrane region" description="Helical" evidence="1">
    <location>
        <begin position="279"/>
        <end position="304"/>
    </location>
</feature>
<feature type="transmembrane region" description="Helical" evidence="1">
    <location>
        <begin position="9"/>
        <end position="30"/>
    </location>
</feature>
<evidence type="ECO:0008006" key="4">
    <source>
        <dbReference type="Google" id="ProtNLM"/>
    </source>
</evidence>
<accession>A0ABU3VDR1</accession>
<feature type="transmembrane region" description="Helical" evidence="1">
    <location>
        <begin position="77"/>
        <end position="99"/>
    </location>
</feature>
<evidence type="ECO:0000256" key="1">
    <source>
        <dbReference type="SAM" id="Phobius"/>
    </source>
</evidence>
<feature type="transmembrane region" description="Helical" evidence="1">
    <location>
        <begin position="347"/>
        <end position="366"/>
    </location>
</feature>
<feature type="transmembrane region" description="Helical" evidence="1">
    <location>
        <begin position="163"/>
        <end position="179"/>
    </location>
</feature>
<proteinExistence type="predicted"/>
<reference evidence="3" key="1">
    <citation type="submission" date="2023-05" db="EMBL/GenBank/DDBJ databases">
        <title>Sedimentitalea sp. nov. JM2-8.</title>
        <authorList>
            <person name="Huang J."/>
        </authorList>
    </citation>
    <scope>NUCLEOTIDE SEQUENCE [LARGE SCALE GENOMIC DNA]</scope>
    <source>
        <strain evidence="3">KHS03</strain>
    </source>
</reference>
<evidence type="ECO:0000313" key="3">
    <source>
        <dbReference type="Proteomes" id="UP001255416"/>
    </source>
</evidence>
<keyword evidence="1" id="KW-0472">Membrane</keyword>
<dbReference type="EMBL" id="JASMWN010000007">
    <property type="protein sequence ID" value="MDU9004320.1"/>
    <property type="molecule type" value="Genomic_DNA"/>
</dbReference>
<sequence length="569" mass="60127">MTSAPRRGVFLFSCAALACGAILVAAVIWASDRGFDITDEAYYILSAKHPDKVQLYISAQHWILAPLWSLVQSLQGFRLIGMGILVLSASVLGLGALRVADELGLTLSTPLTRAAICAAGAVGALLYVSTIAPSPSYNLLAAAGAYAGVGFALLCVPKSPGTGRVLLLASLAGAALAVGFLNKPSAGVCAGVLASLLLLTLATGGRKWLLLVMIGFGGVATLAVFYLVQPAEPPVLDSLRDGFALFRIVQSEPIVTRLLRYAATMGTSMGESIMGFAPALAFVLLFLVVPRWWSAVLIPLALVVSIVDNKHYLGGRSSYHDQMEALFIIMLVLCILGTRHWTRATRPALLCLGLLALPYCVAIGTGNALFTQVIVSLGGWSVLAVLIATSTPPGAPHAFARQSTAAILLGLITVQVLSSYTRDPYHLAAPLTGQTEPTPVAGLGTLRLDPKTTQMLAELSAARDTCEIAAGTDYLGLYNVPGLALLLEATPPLSPWLNNIAQLHALLPRLQAQPKNRLVIALTPEAQGVDGALPDQYRPLRDTYQYCGDLFEPYVQETIEIWATKPAPS</sequence>
<feature type="transmembrane region" description="Helical" evidence="1">
    <location>
        <begin position="111"/>
        <end position="131"/>
    </location>
</feature>
<feature type="transmembrane region" description="Helical" evidence="1">
    <location>
        <begin position="137"/>
        <end position="156"/>
    </location>
</feature>